<dbReference type="Gramene" id="Kaladp0030s0151.1.v1.1">
    <property type="protein sequence ID" value="Kaladp0030s0151.1.v1.1.CDS.1"/>
    <property type="gene ID" value="Kaladp0030s0151.v1.1"/>
</dbReference>
<evidence type="ECO:0000313" key="3">
    <source>
        <dbReference type="Proteomes" id="UP000594263"/>
    </source>
</evidence>
<dbReference type="AlphaFoldDB" id="A0A7N0TBF1"/>
<evidence type="ECO:0000256" key="1">
    <source>
        <dbReference type="ARBA" id="ARBA00009861"/>
    </source>
</evidence>
<dbReference type="Proteomes" id="UP000594263">
    <property type="component" value="Unplaced"/>
</dbReference>
<dbReference type="EnsemblPlants" id="Kaladp0030s0151.1.v1.1">
    <property type="protein sequence ID" value="Kaladp0030s0151.1.v1.1.CDS.1"/>
    <property type="gene ID" value="Kaladp0030s0151.v1.1"/>
</dbReference>
<accession>A0A7N0TBF1</accession>
<name>A0A7N0TBF1_KALFE</name>
<sequence length="461" mass="50745">MGCLRSEDFTVKETKKTIVAAVLPVQEHWLPQSNLDLILPPIDVGVFFCYENPNLSFHSLVSTLKKSLAQCLVSYYPFAGEVVESPVGEPEVLCNNRGVEFTEAYAEVELRRLNLYNPDESVEGKLVPKKKRGIVLAAQATELRCGGVVVAITFDHRVADAYSANMFLVSWAEMARAEAVSARPSFRRSVIAPRRPPRYDVRMDDLYVPISAVTPSGASEHTLVSRMYYVAAESLAQLQASASSGESKRTKLESFSAFLWKMVARSSCQDGCTDNKLLTKMGIVVDGRTRLIGDDASSYFGNVLSIPYAEHGVNTVSSQPLPWIADQVHRCIKSGVTKEHFMDLVDWVEAHRPEASLAKIYCAGSSDGPAIVVSSGQRFPVGKMDFGWGRPRVGSYHFPWGGDAGYVMPMPNPAGNGDWIVYMHLRKRQLEVIEKEAGQVFKPLTNEYLDSLAAAAAPPTV</sequence>
<evidence type="ECO:0000313" key="2">
    <source>
        <dbReference type="EnsemblPlants" id="Kaladp0030s0151.1.v1.1.CDS.1"/>
    </source>
</evidence>
<dbReference type="Pfam" id="PF02458">
    <property type="entry name" value="Transferase"/>
    <property type="match status" value="1"/>
</dbReference>
<reference evidence="2" key="1">
    <citation type="submission" date="2021-01" db="UniProtKB">
        <authorList>
            <consortium name="EnsemblPlants"/>
        </authorList>
    </citation>
    <scope>IDENTIFICATION</scope>
</reference>
<dbReference type="Gene3D" id="3.30.559.10">
    <property type="entry name" value="Chloramphenicol acetyltransferase-like domain"/>
    <property type="match status" value="2"/>
</dbReference>
<comment type="similarity">
    <text evidence="1">Belongs to the plant acyltransferase family.</text>
</comment>
<dbReference type="GO" id="GO:0016747">
    <property type="term" value="F:acyltransferase activity, transferring groups other than amino-acyl groups"/>
    <property type="evidence" value="ECO:0007669"/>
    <property type="project" value="TreeGrafter"/>
</dbReference>
<dbReference type="PANTHER" id="PTHR31642:SF266">
    <property type="entry name" value="HXXXD-TYPE ACYL-TRANSFERASE FAMILY PROTEIN"/>
    <property type="match status" value="1"/>
</dbReference>
<dbReference type="InterPro" id="IPR023213">
    <property type="entry name" value="CAT-like_dom_sf"/>
</dbReference>
<dbReference type="InterPro" id="IPR050317">
    <property type="entry name" value="Plant_Fungal_Acyltransferase"/>
</dbReference>
<dbReference type="PANTHER" id="PTHR31642">
    <property type="entry name" value="TRICHOTHECENE 3-O-ACETYLTRANSFERASE"/>
    <property type="match status" value="1"/>
</dbReference>
<protein>
    <submittedName>
        <fullName evidence="2">Uncharacterized protein</fullName>
    </submittedName>
</protein>
<proteinExistence type="inferred from homology"/>
<keyword evidence="3" id="KW-1185">Reference proteome</keyword>
<dbReference type="OMA" id="FGSFHFP"/>
<organism evidence="2 3">
    <name type="scientific">Kalanchoe fedtschenkoi</name>
    <name type="common">Lavender scallops</name>
    <name type="synonym">South American air plant</name>
    <dbReference type="NCBI Taxonomy" id="63787"/>
    <lineage>
        <taxon>Eukaryota</taxon>
        <taxon>Viridiplantae</taxon>
        <taxon>Streptophyta</taxon>
        <taxon>Embryophyta</taxon>
        <taxon>Tracheophyta</taxon>
        <taxon>Spermatophyta</taxon>
        <taxon>Magnoliopsida</taxon>
        <taxon>eudicotyledons</taxon>
        <taxon>Gunneridae</taxon>
        <taxon>Pentapetalae</taxon>
        <taxon>Saxifragales</taxon>
        <taxon>Crassulaceae</taxon>
        <taxon>Kalanchoe</taxon>
    </lineage>
</organism>